<dbReference type="OrthoDB" id="3647at2759"/>
<proteinExistence type="predicted"/>
<gene>
    <name evidence="2" type="ORF">MGU_11116</name>
</gene>
<dbReference type="Proteomes" id="UP000031192">
    <property type="component" value="Unassembled WGS sequence"/>
</dbReference>
<dbReference type="Pfam" id="PF08241">
    <property type="entry name" value="Methyltransf_11"/>
    <property type="match status" value="1"/>
</dbReference>
<dbReference type="AlphaFoldDB" id="A0A0B4GPA6"/>
<keyword evidence="3" id="KW-1185">Reference proteome</keyword>
<dbReference type="Gene3D" id="3.40.50.150">
    <property type="entry name" value="Vaccinia Virus protein VP39"/>
    <property type="match status" value="1"/>
</dbReference>
<accession>A0A0B4GPA6</accession>
<sequence length="163" mass="18493">MTAVDISRPMLAEAAIRTHNHVEARNLRLVAADGTEIQSFAPDHSACYFDLAFGAWFLNYAENKAQLRAMFRNMAQNLRPGAPFIAIVPHPTDDVGDRAEIYTKPPFNRMFPRNEYTEPLESGDGYGLRVLLDNNGVDFMTWHMKREVYEEAARLGGFQGRLE</sequence>
<dbReference type="HOGENOM" id="CLU_1627476_0_0_1"/>
<dbReference type="InterPro" id="IPR029063">
    <property type="entry name" value="SAM-dependent_MTases_sf"/>
</dbReference>
<comment type="caution">
    <text evidence="2">The sequence shown here is derived from an EMBL/GenBank/DDBJ whole genome shotgun (WGS) entry which is preliminary data.</text>
</comment>
<dbReference type="SUPFAM" id="SSF53335">
    <property type="entry name" value="S-adenosyl-L-methionine-dependent methyltransferases"/>
    <property type="match status" value="1"/>
</dbReference>
<dbReference type="InterPro" id="IPR013216">
    <property type="entry name" value="Methyltransf_11"/>
</dbReference>
<protein>
    <submittedName>
        <fullName evidence="2">ToxA protein</fullName>
    </submittedName>
</protein>
<feature type="domain" description="Methyltransferase type 11" evidence="1">
    <location>
        <begin position="2"/>
        <end position="85"/>
    </location>
</feature>
<organism evidence="2 3">
    <name type="scientific">Metarhizium guizhouense (strain ARSEF 977)</name>
    <dbReference type="NCBI Taxonomy" id="1276136"/>
    <lineage>
        <taxon>Eukaryota</taxon>
        <taxon>Fungi</taxon>
        <taxon>Dikarya</taxon>
        <taxon>Ascomycota</taxon>
        <taxon>Pezizomycotina</taxon>
        <taxon>Sordariomycetes</taxon>
        <taxon>Hypocreomycetidae</taxon>
        <taxon>Hypocreales</taxon>
        <taxon>Clavicipitaceae</taxon>
        <taxon>Metarhizium</taxon>
    </lineage>
</organism>
<name>A0A0B4GPA6_METGA</name>
<evidence type="ECO:0000313" key="3">
    <source>
        <dbReference type="Proteomes" id="UP000031192"/>
    </source>
</evidence>
<dbReference type="CDD" id="cd02440">
    <property type="entry name" value="AdoMet_MTases"/>
    <property type="match status" value="1"/>
</dbReference>
<evidence type="ECO:0000313" key="2">
    <source>
        <dbReference type="EMBL" id="KID81542.1"/>
    </source>
</evidence>
<reference evidence="2 3" key="1">
    <citation type="journal article" date="2014" name="Proc. Natl. Acad. Sci. U.S.A.">
        <title>Trajectory and genomic determinants of fungal-pathogen speciation and host adaptation.</title>
        <authorList>
            <person name="Hu X."/>
            <person name="Xiao G."/>
            <person name="Zheng P."/>
            <person name="Shang Y."/>
            <person name="Su Y."/>
            <person name="Zhang X."/>
            <person name="Liu X."/>
            <person name="Zhan S."/>
            <person name="St Leger R.J."/>
            <person name="Wang C."/>
        </authorList>
    </citation>
    <scope>NUCLEOTIDE SEQUENCE [LARGE SCALE GENOMIC DNA]</scope>
    <source>
        <strain evidence="2 3">ARSEF 977</strain>
    </source>
</reference>
<dbReference type="GO" id="GO:0008757">
    <property type="term" value="F:S-adenosylmethionine-dependent methyltransferase activity"/>
    <property type="evidence" value="ECO:0007669"/>
    <property type="project" value="InterPro"/>
</dbReference>
<dbReference type="EMBL" id="AZNH01000138">
    <property type="protein sequence ID" value="KID81542.1"/>
    <property type="molecule type" value="Genomic_DNA"/>
</dbReference>
<evidence type="ECO:0000259" key="1">
    <source>
        <dbReference type="Pfam" id="PF08241"/>
    </source>
</evidence>